<sequence>MSKQTGIKVQITEYDNNIFTVMEKVTNALSEKGYIELASAMWDEVNQCDSYKAALAKINEYVELQ</sequence>
<evidence type="ECO:0000313" key="1">
    <source>
        <dbReference type="EMBL" id="KKM18778.1"/>
    </source>
</evidence>
<comment type="caution">
    <text evidence="1">The sequence shown here is derived from an EMBL/GenBank/DDBJ whole genome shotgun (WGS) entry which is preliminary data.</text>
</comment>
<name>A0A0F9K9K3_9ZZZZ</name>
<protein>
    <submittedName>
        <fullName evidence="1">Uncharacterized protein</fullName>
    </submittedName>
</protein>
<organism evidence="1">
    <name type="scientific">marine sediment metagenome</name>
    <dbReference type="NCBI Taxonomy" id="412755"/>
    <lineage>
        <taxon>unclassified sequences</taxon>
        <taxon>metagenomes</taxon>
        <taxon>ecological metagenomes</taxon>
    </lineage>
</organism>
<accession>A0A0F9K9K3</accession>
<dbReference type="AlphaFoldDB" id="A0A0F9K9K3"/>
<gene>
    <name evidence="1" type="ORF">LCGC14_1662330</name>
</gene>
<dbReference type="EMBL" id="LAZR01014148">
    <property type="protein sequence ID" value="KKM18778.1"/>
    <property type="molecule type" value="Genomic_DNA"/>
</dbReference>
<proteinExistence type="predicted"/>
<reference evidence="1" key="1">
    <citation type="journal article" date="2015" name="Nature">
        <title>Complex archaea that bridge the gap between prokaryotes and eukaryotes.</title>
        <authorList>
            <person name="Spang A."/>
            <person name="Saw J.H."/>
            <person name="Jorgensen S.L."/>
            <person name="Zaremba-Niedzwiedzka K."/>
            <person name="Martijn J."/>
            <person name="Lind A.E."/>
            <person name="van Eijk R."/>
            <person name="Schleper C."/>
            <person name="Guy L."/>
            <person name="Ettema T.J."/>
        </authorList>
    </citation>
    <scope>NUCLEOTIDE SEQUENCE</scope>
</reference>